<evidence type="ECO:0000256" key="3">
    <source>
        <dbReference type="SAM" id="MobiDB-lite"/>
    </source>
</evidence>
<dbReference type="Gene3D" id="3.60.21.50">
    <property type="match status" value="1"/>
</dbReference>
<dbReference type="Pfam" id="PF04042">
    <property type="entry name" value="DNA_pol_E_B"/>
    <property type="match status" value="1"/>
</dbReference>
<evidence type="ECO:0000259" key="5">
    <source>
        <dbReference type="Pfam" id="PF18018"/>
    </source>
</evidence>
<feature type="region of interest" description="Disordered" evidence="3">
    <location>
        <begin position="1"/>
        <end position="20"/>
    </location>
</feature>
<dbReference type="AlphaFoldDB" id="A0AAD2CQG3"/>
<accession>A0AAD2CQG3</accession>
<proteinExistence type="inferred from homology"/>
<evidence type="ECO:0000256" key="2">
    <source>
        <dbReference type="ARBA" id="ARBA00022705"/>
    </source>
</evidence>
<keyword evidence="2" id="KW-0235">DNA replication</keyword>
<dbReference type="GO" id="GO:0006271">
    <property type="term" value="P:DNA strand elongation involved in DNA replication"/>
    <property type="evidence" value="ECO:0007669"/>
    <property type="project" value="TreeGrafter"/>
</dbReference>
<keyword evidence="7" id="KW-1185">Reference proteome</keyword>
<feature type="compositionally biased region" description="Polar residues" evidence="3">
    <location>
        <begin position="1"/>
        <end position="12"/>
    </location>
</feature>
<evidence type="ECO:0008006" key="8">
    <source>
        <dbReference type="Google" id="ProtNLM"/>
    </source>
</evidence>
<dbReference type="EMBL" id="CAKOGP040001112">
    <property type="protein sequence ID" value="CAJ1942980.1"/>
    <property type="molecule type" value="Genomic_DNA"/>
</dbReference>
<dbReference type="GO" id="GO:0003677">
    <property type="term" value="F:DNA binding"/>
    <property type="evidence" value="ECO:0007669"/>
    <property type="project" value="InterPro"/>
</dbReference>
<dbReference type="InterPro" id="IPR007185">
    <property type="entry name" value="DNA_pol_a/d/e_bsu"/>
</dbReference>
<dbReference type="Pfam" id="PF18018">
    <property type="entry name" value="DNA_pol_D_N"/>
    <property type="match status" value="1"/>
</dbReference>
<dbReference type="InterPro" id="IPR024826">
    <property type="entry name" value="DNA_pol_delta/II_ssu"/>
</dbReference>
<reference evidence="6" key="1">
    <citation type="submission" date="2023-08" db="EMBL/GenBank/DDBJ databases">
        <authorList>
            <person name="Audoor S."/>
            <person name="Bilcke G."/>
        </authorList>
    </citation>
    <scope>NUCLEOTIDE SEQUENCE</scope>
</reference>
<evidence type="ECO:0000256" key="1">
    <source>
        <dbReference type="ARBA" id="ARBA00006035"/>
    </source>
</evidence>
<dbReference type="PANTHER" id="PTHR10416:SF0">
    <property type="entry name" value="DNA POLYMERASE DELTA SUBUNIT 2"/>
    <property type="match status" value="1"/>
</dbReference>
<dbReference type="Gene3D" id="2.40.50.430">
    <property type="match status" value="1"/>
</dbReference>
<comment type="caution">
    <text evidence="6">The sequence shown here is derived from an EMBL/GenBank/DDBJ whole genome shotgun (WGS) entry which is preliminary data.</text>
</comment>
<protein>
    <recommendedName>
        <fullName evidence="8">DNA polymerase delta subunit 2</fullName>
    </recommendedName>
</protein>
<evidence type="ECO:0000259" key="4">
    <source>
        <dbReference type="Pfam" id="PF04042"/>
    </source>
</evidence>
<dbReference type="PANTHER" id="PTHR10416">
    <property type="entry name" value="DNA POLYMERASE DELTA SUBUNIT 2"/>
    <property type="match status" value="1"/>
</dbReference>
<comment type="similarity">
    <text evidence="1">Belongs to the DNA polymerase delta/II small subunit family.</text>
</comment>
<sequence>MTATVVANSSQDNRPKRAYAARTPKWQRFQAKLLVPSTKAAGAVSKEESSVFPYQRQYSSVYYQRLMALKPRCWKAMENETYKKIDRVLGLREKVPSLVVGTLVKESTDPKEDPMVSDSECRPSDQLYLEDESGRVSLELKETHQFCTGVVIGVKGVVDASGTFQVEGLFPPATPDPVTLTGGITQSTPASHSPHLLIVSSLLCADADVSSLSREMLVAYLQGQFTLDAAKVCRVLVAGNGPGAQDVLQGVKDLDCFGMQLKSCGIPMDIMPGKNDPTTANWPQRPLHSSLIPNSGNFISRVPNPYAAGHGKQLVVGTDGANIFDLQKFILNDQSERISELDALEKTLEWSHLCPTGPSSVPTVPHTERDPMVLEQKPQVYFCGNASKFAHKVWEDGTVLLCVPKFSETSEAVLLNLETRKVELLRFDSNESS</sequence>
<dbReference type="InterPro" id="IPR040663">
    <property type="entry name" value="DNA_pol_D_N"/>
</dbReference>
<feature type="domain" description="DNA polymerase delta subunit OB-fold" evidence="5">
    <location>
        <begin position="57"/>
        <end position="167"/>
    </location>
</feature>
<dbReference type="Proteomes" id="UP001295423">
    <property type="component" value="Unassembled WGS sequence"/>
</dbReference>
<evidence type="ECO:0000313" key="7">
    <source>
        <dbReference type="Proteomes" id="UP001295423"/>
    </source>
</evidence>
<dbReference type="GO" id="GO:0043625">
    <property type="term" value="C:delta DNA polymerase complex"/>
    <property type="evidence" value="ECO:0007669"/>
    <property type="project" value="TreeGrafter"/>
</dbReference>
<feature type="domain" description="DNA polymerase alpha/delta/epsilon subunit B" evidence="4">
    <location>
        <begin position="265"/>
        <end position="390"/>
    </location>
</feature>
<organism evidence="6 7">
    <name type="scientific">Cylindrotheca closterium</name>
    <dbReference type="NCBI Taxonomy" id="2856"/>
    <lineage>
        <taxon>Eukaryota</taxon>
        <taxon>Sar</taxon>
        <taxon>Stramenopiles</taxon>
        <taxon>Ochrophyta</taxon>
        <taxon>Bacillariophyta</taxon>
        <taxon>Bacillariophyceae</taxon>
        <taxon>Bacillariophycidae</taxon>
        <taxon>Bacillariales</taxon>
        <taxon>Bacillariaceae</taxon>
        <taxon>Cylindrotheca</taxon>
    </lineage>
</organism>
<gene>
    <name evidence="6" type="ORF">CYCCA115_LOCUS8217</name>
</gene>
<name>A0AAD2CQG3_9STRA</name>
<evidence type="ECO:0000313" key="6">
    <source>
        <dbReference type="EMBL" id="CAJ1942980.1"/>
    </source>
</evidence>